<evidence type="ECO:0000313" key="6">
    <source>
        <dbReference type="EMBL" id="GAA1395507.1"/>
    </source>
</evidence>
<evidence type="ECO:0000256" key="4">
    <source>
        <dbReference type="SAM" id="MobiDB-lite"/>
    </source>
</evidence>
<evidence type="ECO:0000313" key="7">
    <source>
        <dbReference type="Proteomes" id="UP001501414"/>
    </source>
</evidence>
<dbReference type="InterPro" id="IPR009075">
    <property type="entry name" value="AcylCo_DH/oxidase_C"/>
</dbReference>
<keyword evidence="7" id="KW-1185">Reference proteome</keyword>
<dbReference type="InterPro" id="IPR036250">
    <property type="entry name" value="AcylCo_DH-like_C"/>
</dbReference>
<sequence>MRSTSEPAPAGVAGTGRILDPVPAPDGAPEPFPVTAATVLAALVDAGELDLPLPGSGATAQRWARLAGLGRRDLSVARLAEGHTDAVAILAGFGRTARPGARLGVWASRAGGGARIGPDPGTGTGGPRLTGTLRFCSGTHVLDRALLVAGADDGSTRLVELDLHDPRVERRAGSWRAPGMAAADTHDVVLHDVPVPPGAVLGGPDAYTDRPGFAHGGAGVAAVWLGGAAGIVDEIAAALRPGTGGPGSGDPHRLAALGGMHAAVAAADALLHATAARIDAEPDDPQHGAVATVRAAVERACRTVLDAAPECAGVSTLAGSAGLTARLADLQVYLRQHHGDRDRAELGRLLLGGAA</sequence>
<keyword evidence="3" id="KW-0274">FAD</keyword>
<dbReference type="SUPFAM" id="SSF56645">
    <property type="entry name" value="Acyl-CoA dehydrogenase NM domain-like"/>
    <property type="match status" value="1"/>
</dbReference>
<accession>A0ABN1Y1S8</accession>
<reference evidence="6 7" key="1">
    <citation type="journal article" date="2019" name="Int. J. Syst. Evol. Microbiol.">
        <title>The Global Catalogue of Microorganisms (GCM) 10K type strain sequencing project: providing services to taxonomists for standard genome sequencing and annotation.</title>
        <authorList>
            <consortium name="The Broad Institute Genomics Platform"/>
            <consortium name="The Broad Institute Genome Sequencing Center for Infectious Disease"/>
            <person name="Wu L."/>
            <person name="Ma J."/>
        </authorList>
    </citation>
    <scope>NUCLEOTIDE SEQUENCE [LARGE SCALE GENOMIC DNA]</scope>
    <source>
        <strain evidence="6 7">JCM 11896</strain>
    </source>
</reference>
<dbReference type="Gene3D" id="2.40.110.10">
    <property type="entry name" value="Butyryl-CoA Dehydrogenase, subunit A, domain 2"/>
    <property type="match status" value="1"/>
</dbReference>
<dbReference type="SUPFAM" id="SSF47203">
    <property type="entry name" value="Acyl-CoA dehydrogenase C-terminal domain-like"/>
    <property type="match status" value="1"/>
</dbReference>
<name>A0ABN1Y1S8_9PSEU</name>
<dbReference type="Pfam" id="PF00441">
    <property type="entry name" value="Acyl-CoA_dh_1"/>
    <property type="match status" value="1"/>
</dbReference>
<evidence type="ECO:0000256" key="2">
    <source>
        <dbReference type="ARBA" id="ARBA00022630"/>
    </source>
</evidence>
<organism evidence="6 7">
    <name type="scientific">Pseudonocardia kongjuensis</name>
    <dbReference type="NCBI Taxonomy" id="102227"/>
    <lineage>
        <taxon>Bacteria</taxon>
        <taxon>Bacillati</taxon>
        <taxon>Actinomycetota</taxon>
        <taxon>Actinomycetes</taxon>
        <taxon>Pseudonocardiales</taxon>
        <taxon>Pseudonocardiaceae</taxon>
        <taxon>Pseudonocardia</taxon>
    </lineage>
</organism>
<comment type="similarity">
    <text evidence="1">Belongs to the acyl-CoA dehydrogenase family.</text>
</comment>
<feature type="domain" description="Acyl-CoA dehydrogenase/oxidase C-terminal" evidence="5">
    <location>
        <begin position="213"/>
        <end position="331"/>
    </location>
</feature>
<dbReference type="RefSeq" id="WP_344025776.1">
    <property type="nucleotide sequence ID" value="NZ_BAAAJK010000030.1"/>
</dbReference>
<dbReference type="Gene3D" id="1.20.140.10">
    <property type="entry name" value="Butyryl-CoA Dehydrogenase, subunit A, domain 3"/>
    <property type="match status" value="1"/>
</dbReference>
<gene>
    <name evidence="6" type="ORF">GCM10009613_45300</name>
</gene>
<dbReference type="InterPro" id="IPR009100">
    <property type="entry name" value="AcylCoA_DH/oxidase_NM_dom_sf"/>
</dbReference>
<evidence type="ECO:0000256" key="3">
    <source>
        <dbReference type="ARBA" id="ARBA00022827"/>
    </source>
</evidence>
<comment type="caution">
    <text evidence="6">The sequence shown here is derived from an EMBL/GenBank/DDBJ whole genome shotgun (WGS) entry which is preliminary data.</text>
</comment>
<dbReference type="Proteomes" id="UP001501414">
    <property type="component" value="Unassembled WGS sequence"/>
</dbReference>
<evidence type="ECO:0000256" key="1">
    <source>
        <dbReference type="ARBA" id="ARBA00009347"/>
    </source>
</evidence>
<dbReference type="InterPro" id="IPR046373">
    <property type="entry name" value="Acyl-CoA_Oxase/DH_mid-dom_sf"/>
</dbReference>
<keyword evidence="2" id="KW-0285">Flavoprotein</keyword>
<evidence type="ECO:0000259" key="5">
    <source>
        <dbReference type="Pfam" id="PF00441"/>
    </source>
</evidence>
<proteinExistence type="inferred from homology"/>
<dbReference type="EMBL" id="BAAAJK010000030">
    <property type="protein sequence ID" value="GAA1395507.1"/>
    <property type="molecule type" value="Genomic_DNA"/>
</dbReference>
<protein>
    <submittedName>
        <fullName evidence="6">Acyl-CoA dehydrogenase family protein</fullName>
    </submittedName>
</protein>
<feature type="region of interest" description="Disordered" evidence="4">
    <location>
        <begin position="1"/>
        <end position="29"/>
    </location>
</feature>